<dbReference type="InterPro" id="IPR029063">
    <property type="entry name" value="SAM-dependent_MTases_sf"/>
</dbReference>
<feature type="region of interest" description="Disordered" evidence="1">
    <location>
        <begin position="164"/>
        <end position="208"/>
    </location>
</feature>
<dbReference type="SUPFAM" id="SSF53335">
    <property type="entry name" value="S-adenosyl-L-methionine-dependent methyltransferases"/>
    <property type="match status" value="1"/>
</dbReference>
<evidence type="ECO:0000256" key="1">
    <source>
        <dbReference type="SAM" id="MobiDB-lite"/>
    </source>
</evidence>
<feature type="compositionally biased region" description="Polar residues" evidence="1">
    <location>
        <begin position="193"/>
        <end position="204"/>
    </location>
</feature>
<accession>L0JHB8</accession>
<keyword evidence="3" id="KW-0808">Transferase</keyword>
<dbReference type="eggNOG" id="arCOG01402">
    <property type="taxonomic scope" value="Archaea"/>
</dbReference>
<dbReference type="Gene3D" id="3.40.50.150">
    <property type="entry name" value="Vaccinia Virus protein VP39"/>
    <property type="match status" value="1"/>
</dbReference>
<dbReference type="GO" id="GO:0032259">
    <property type="term" value="P:methylation"/>
    <property type="evidence" value="ECO:0007669"/>
    <property type="project" value="UniProtKB-KW"/>
</dbReference>
<dbReference type="EMBL" id="CP003372">
    <property type="protein sequence ID" value="AGB30915.1"/>
    <property type="molecule type" value="Genomic_DNA"/>
</dbReference>
<evidence type="ECO:0000313" key="4">
    <source>
        <dbReference type="Proteomes" id="UP000010843"/>
    </source>
</evidence>
<reference evidence="4" key="2">
    <citation type="submission" date="2012-02" db="EMBL/GenBank/DDBJ databases">
        <title>Complete sequence of chromosome of Natrinema pellirubrum DSM 15624.</title>
        <authorList>
            <person name="Lucas S."/>
            <person name="Han J."/>
            <person name="Lapidus A."/>
            <person name="Cheng J.-F."/>
            <person name="Goodwin L."/>
            <person name="Pitluck S."/>
            <person name="Peters L."/>
            <person name="Teshima H."/>
            <person name="Detter J.C."/>
            <person name="Han C."/>
            <person name="Tapia R."/>
            <person name="Land M."/>
            <person name="Hauser L."/>
            <person name="Kyrpides N."/>
            <person name="Ivanova N."/>
            <person name="Pagani I."/>
            <person name="Sproer C."/>
            <person name="Anderson I."/>
            <person name="Woyke T."/>
        </authorList>
    </citation>
    <scope>NUCLEOTIDE SEQUENCE [LARGE SCALE GENOMIC DNA]</scope>
    <source>
        <strain evidence="4">DSM 15624 / JCM 10476 / NCIMB 786</strain>
    </source>
</reference>
<evidence type="ECO:0000313" key="3">
    <source>
        <dbReference type="EMBL" id="ELY80701.1"/>
    </source>
</evidence>
<proteinExistence type="predicted"/>
<evidence type="ECO:0000313" key="2">
    <source>
        <dbReference type="EMBL" id="AGB30915.1"/>
    </source>
</evidence>
<gene>
    <name evidence="2" type="ordered locus">Natpe_1003</name>
    <name evidence="3" type="ORF">C488_02895</name>
</gene>
<reference evidence="2" key="1">
    <citation type="submission" date="2012-02" db="EMBL/GenBank/DDBJ databases">
        <title>Complete sequence of chromosome of Natrinema pellirubrum DSM 15624.</title>
        <authorList>
            <consortium name="US DOE Joint Genome Institute"/>
            <person name="Lucas S."/>
            <person name="Han J."/>
            <person name="Lapidus A."/>
            <person name="Cheng J.-F."/>
            <person name="Goodwin L."/>
            <person name="Pitluck S."/>
            <person name="Peters L."/>
            <person name="Teshima H."/>
            <person name="Detter J.C."/>
            <person name="Han C."/>
            <person name="Tapia R."/>
            <person name="Land M."/>
            <person name="Hauser L."/>
            <person name="Kyrpides N."/>
            <person name="Ivanova N."/>
            <person name="Pagani I."/>
            <person name="Sproer C."/>
            <person name="Anderson I."/>
            <person name="Woyke T."/>
        </authorList>
    </citation>
    <scope>NUCLEOTIDE SEQUENCE</scope>
    <source>
        <strain evidence="2">DSM 15624</strain>
    </source>
</reference>
<dbReference type="STRING" id="797303.Natpe_1003"/>
<dbReference type="Proteomes" id="UP000011593">
    <property type="component" value="Unassembled WGS sequence"/>
</dbReference>
<dbReference type="HOGENOM" id="CLU_1014167_0_0_2"/>
<protein>
    <submittedName>
        <fullName evidence="3">FkbM family methyltransferase</fullName>
    </submittedName>
</protein>
<organism evidence="2 4">
    <name type="scientific">Natrinema pellirubrum (strain DSM 15624 / CIP 106293 / JCM 10476 / NCIMB 786 / 157)</name>
    <dbReference type="NCBI Taxonomy" id="797303"/>
    <lineage>
        <taxon>Archaea</taxon>
        <taxon>Methanobacteriati</taxon>
        <taxon>Methanobacteriota</taxon>
        <taxon>Stenosarchaea group</taxon>
        <taxon>Halobacteria</taxon>
        <taxon>Halobacteriales</taxon>
        <taxon>Natrialbaceae</taxon>
        <taxon>Natrinema</taxon>
    </lineage>
</organism>
<keyword evidence="5" id="KW-1185">Reference proteome</keyword>
<name>L0JHB8_NATP1</name>
<dbReference type="KEGG" id="npe:Natpe_1003"/>
<reference evidence="3 5" key="3">
    <citation type="journal article" date="2014" name="PLoS Genet.">
        <title>Phylogenetically driven sequencing of extremely halophilic archaea reveals strategies for static and dynamic osmo-response.</title>
        <authorList>
            <person name="Becker E.A."/>
            <person name="Seitzer P.M."/>
            <person name="Tritt A."/>
            <person name="Larsen D."/>
            <person name="Krusor M."/>
            <person name="Yao A.I."/>
            <person name="Wu D."/>
            <person name="Madern D."/>
            <person name="Eisen J.A."/>
            <person name="Darling A.E."/>
            <person name="Facciotti M.T."/>
        </authorList>
    </citation>
    <scope>NUCLEOTIDE SEQUENCE [LARGE SCALE GENOMIC DNA]</scope>
    <source>
        <strain evidence="3 5">DSM 15624</strain>
    </source>
</reference>
<dbReference type="EMBL" id="AOIE01000010">
    <property type="protein sequence ID" value="ELY80701.1"/>
    <property type="molecule type" value="Genomic_DNA"/>
</dbReference>
<sequence length="274" mass="31160">MALLHREYRLFRLEGMGAVTNETRKKFASRFGSTCQLIKPECNRYTIDNASTGFDMSSRHLDRHDFVDDIRSERLLIERVLSIVEADNVFYNIGANIGIYSCLVGSQLSSGRVIAFEPTSDAYDGLYRNIDRNDVRLRPLTSHCRTPTARAGWLWRDRRGTNSLTRVMGPSRSRRDAATTSSTNAVSRRRTSAKSISGEPNISNPRGFARRSAIRPVVVSSVRYTRRRYERSGAVLRRRKRSFRSWALNSSTSATAARTISLRQANRTQMRGNE</sequence>
<dbReference type="Proteomes" id="UP000010843">
    <property type="component" value="Chromosome"/>
</dbReference>
<evidence type="ECO:0000313" key="5">
    <source>
        <dbReference type="Proteomes" id="UP000011593"/>
    </source>
</evidence>
<dbReference type="GO" id="GO:0008168">
    <property type="term" value="F:methyltransferase activity"/>
    <property type="evidence" value="ECO:0007669"/>
    <property type="project" value="UniProtKB-KW"/>
</dbReference>
<keyword evidence="3" id="KW-0489">Methyltransferase</keyword>
<dbReference type="AlphaFoldDB" id="L0JHB8"/>